<dbReference type="AlphaFoldDB" id="A0A0E9T7A2"/>
<protein>
    <submittedName>
        <fullName evidence="2">Uncharacterized protein</fullName>
    </submittedName>
</protein>
<feature type="compositionally biased region" description="Basic residues" evidence="1">
    <location>
        <begin position="20"/>
        <end position="31"/>
    </location>
</feature>
<evidence type="ECO:0000256" key="1">
    <source>
        <dbReference type="SAM" id="MobiDB-lite"/>
    </source>
</evidence>
<reference evidence="2" key="1">
    <citation type="submission" date="2014-11" db="EMBL/GenBank/DDBJ databases">
        <authorList>
            <person name="Amaro Gonzalez C."/>
        </authorList>
    </citation>
    <scope>NUCLEOTIDE SEQUENCE</scope>
</reference>
<proteinExistence type="predicted"/>
<feature type="compositionally biased region" description="Basic and acidic residues" evidence="1">
    <location>
        <begin position="1"/>
        <end position="19"/>
    </location>
</feature>
<organism evidence="2">
    <name type="scientific">Anguilla anguilla</name>
    <name type="common">European freshwater eel</name>
    <name type="synonym">Muraena anguilla</name>
    <dbReference type="NCBI Taxonomy" id="7936"/>
    <lineage>
        <taxon>Eukaryota</taxon>
        <taxon>Metazoa</taxon>
        <taxon>Chordata</taxon>
        <taxon>Craniata</taxon>
        <taxon>Vertebrata</taxon>
        <taxon>Euteleostomi</taxon>
        <taxon>Actinopterygii</taxon>
        <taxon>Neopterygii</taxon>
        <taxon>Teleostei</taxon>
        <taxon>Anguilliformes</taxon>
        <taxon>Anguillidae</taxon>
        <taxon>Anguilla</taxon>
    </lineage>
</organism>
<evidence type="ECO:0000313" key="2">
    <source>
        <dbReference type="EMBL" id="JAH49277.1"/>
    </source>
</evidence>
<feature type="region of interest" description="Disordered" evidence="1">
    <location>
        <begin position="1"/>
        <end position="49"/>
    </location>
</feature>
<accession>A0A0E9T7A2</accession>
<dbReference type="EMBL" id="GBXM01059300">
    <property type="protein sequence ID" value="JAH49277.1"/>
    <property type="molecule type" value="Transcribed_RNA"/>
</dbReference>
<reference evidence="2" key="2">
    <citation type="journal article" date="2015" name="Fish Shellfish Immunol.">
        <title>Early steps in the European eel (Anguilla anguilla)-Vibrio vulnificus interaction in the gills: Role of the RtxA13 toxin.</title>
        <authorList>
            <person name="Callol A."/>
            <person name="Pajuelo D."/>
            <person name="Ebbesson L."/>
            <person name="Teles M."/>
            <person name="MacKenzie S."/>
            <person name="Amaro C."/>
        </authorList>
    </citation>
    <scope>NUCLEOTIDE SEQUENCE</scope>
</reference>
<name>A0A0E9T7A2_ANGAN</name>
<sequence>MMSIETEREQERDSEQARKERQRGKGRQRIYHIKEEAKKTLHRMSLPSP</sequence>